<evidence type="ECO:0000313" key="4">
    <source>
        <dbReference type="Proteomes" id="UP001597347"/>
    </source>
</evidence>
<proteinExistence type="predicted"/>
<evidence type="ECO:0000256" key="1">
    <source>
        <dbReference type="SAM" id="MobiDB-lite"/>
    </source>
</evidence>
<keyword evidence="2" id="KW-0812">Transmembrane</keyword>
<evidence type="ECO:0000313" key="3">
    <source>
        <dbReference type="EMBL" id="MFD1720930.1"/>
    </source>
</evidence>
<organism evidence="3 4">
    <name type="scientific">Amnibacterium endophyticum</name>
    <dbReference type="NCBI Taxonomy" id="2109337"/>
    <lineage>
        <taxon>Bacteria</taxon>
        <taxon>Bacillati</taxon>
        <taxon>Actinomycetota</taxon>
        <taxon>Actinomycetes</taxon>
        <taxon>Micrococcales</taxon>
        <taxon>Microbacteriaceae</taxon>
        <taxon>Amnibacterium</taxon>
    </lineage>
</organism>
<evidence type="ECO:0008006" key="5">
    <source>
        <dbReference type="Google" id="ProtNLM"/>
    </source>
</evidence>
<evidence type="ECO:0000256" key="2">
    <source>
        <dbReference type="SAM" id="Phobius"/>
    </source>
</evidence>
<accession>A0ABW4LBL8</accession>
<protein>
    <recommendedName>
        <fullName evidence="5">Phage holin family protein</fullName>
    </recommendedName>
</protein>
<gene>
    <name evidence="3" type="ORF">ACFSBI_05155</name>
</gene>
<reference evidence="4" key="1">
    <citation type="journal article" date="2019" name="Int. J. Syst. Evol. Microbiol.">
        <title>The Global Catalogue of Microorganisms (GCM) 10K type strain sequencing project: providing services to taxonomists for standard genome sequencing and annotation.</title>
        <authorList>
            <consortium name="The Broad Institute Genomics Platform"/>
            <consortium name="The Broad Institute Genome Sequencing Center for Infectious Disease"/>
            <person name="Wu L."/>
            <person name="Ma J."/>
        </authorList>
    </citation>
    <scope>NUCLEOTIDE SEQUENCE [LARGE SCALE GENOMIC DNA]</scope>
    <source>
        <strain evidence="4">CGMCC 1.12471</strain>
    </source>
</reference>
<keyword evidence="2" id="KW-1133">Transmembrane helix</keyword>
<dbReference type="EMBL" id="JBHUEA010000005">
    <property type="protein sequence ID" value="MFD1720930.1"/>
    <property type="molecule type" value="Genomic_DNA"/>
</dbReference>
<sequence>MADSATIVALAGVPAAILAAAGPIAREKSRLRTLERLVKVVRSATSPSAEAPAASFSTATDSSLDRLVRFAADELYYRERFPFPLVLLSAGVVLFLLGAAAAVASVPLAYPLLATTGLWAYLLALAVFVVTVATGVVQLVQASRQRRSDAGVKTSSGDNRGRVAVALWLYARVAGRPKVTEKPEPAPELLTTEQQDAAEEERAAGELSAAN</sequence>
<name>A0ABW4LBL8_9MICO</name>
<dbReference type="Proteomes" id="UP001597347">
    <property type="component" value="Unassembled WGS sequence"/>
</dbReference>
<feature type="region of interest" description="Disordered" evidence="1">
    <location>
        <begin position="178"/>
        <end position="211"/>
    </location>
</feature>
<dbReference type="RefSeq" id="WP_377932701.1">
    <property type="nucleotide sequence ID" value="NZ_JBHUEA010000005.1"/>
</dbReference>
<keyword evidence="2" id="KW-0472">Membrane</keyword>
<feature type="transmembrane region" description="Helical" evidence="2">
    <location>
        <begin position="6"/>
        <end position="25"/>
    </location>
</feature>
<feature type="transmembrane region" description="Helical" evidence="2">
    <location>
        <begin position="85"/>
        <end position="106"/>
    </location>
</feature>
<keyword evidence="4" id="KW-1185">Reference proteome</keyword>
<comment type="caution">
    <text evidence="3">The sequence shown here is derived from an EMBL/GenBank/DDBJ whole genome shotgun (WGS) entry which is preliminary data.</text>
</comment>
<feature type="transmembrane region" description="Helical" evidence="2">
    <location>
        <begin position="118"/>
        <end position="140"/>
    </location>
</feature>